<dbReference type="RefSeq" id="WP_301207392.1">
    <property type="nucleotide sequence ID" value="NZ_JAUIQT010000001.1"/>
</dbReference>
<evidence type="ECO:0000313" key="1">
    <source>
        <dbReference type="EMBL" id="MDN4834021.1"/>
    </source>
</evidence>
<dbReference type="AlphaFoldDB" id="A0AAW7N8W0"/>
<protein>
    <submittedName>
        <fullName evidence="1">Uncharacterized protein</fullName>
    </submittedName>
</protein>
<dbReference type="Proteomes" id="UP001174888">
    <property type="component" value="Unassembled WGS sequence"/>
</dbReference>
<comment type="caution">
    <text evidence="1">The sequence shown here is derived from an EMBL/GenBank/DDBJ whole genome shotgun (WGS) entry which is preliminary data.</text>
</comment>
<evidence type="ECO:0000313" key="2">
    <source>
        <dbReference type="Proteomes" id="UP001174888"/>
    </source>
</evidence>
<proteinExistence type="predicted"/>
<sequence>MMNRNKNTKAMLAELREEYPIDYEIENIRIEVLDKNDNYDDYADFDESKLWEVRIYYHDKLFVIRHKYVDLFEISDDNYLDIHDLDDLGKIINIVGKHLKRINYEWRNIE</sequence>
<reference evidence="1" key="1">
    <citation type="submission" date="2023-07" db="EMBL/GenBank/DDBJ databases">
        <title>Complete genome sequence of Ligilactobacillus salivarius SRCM217594 isolated from Gallus gallus domesticus feces.</title>
        <authorList>
            <person name="Yang H.-G."/>
            <person name="Ryu M.-S."/>
            <person name="Ha G.-S."/>
            <person name="Yang H.-J."/>
            <person name="Jeong D.-Y."/>
        </authorList>
    </citation>
    <scope>NUCLEOTIDE SEQUENCE</scope>
    <source>
        <strain evidence="1">SRCM217594</strain>
    </source>
</reference>
<name>A0AAW7N8W0_9LACO</name>
<accession>A0AAW7N8W0</accession>
<gene>
    <name evidence="1" type="ORF">QYC35_07390</name>
</gene>
<dbReference type="EMBL" id="JAUIQT010000001">
    <property type="protein sequence ID" value="MDN4834021.1"/>
    <property type="molecule type" value="Genomic_DNA"/>
</dbReference>
<organism evidence="1 2">
    <name type="scientific">Ligilactobacillus salivarius</name>
    <dbReference type="NCBI Taxonomy" id="1624"/>
    <lineage>
        <taxon>Bacteria</taxon>
        <taxon>Bacillati</taxon>
        <taxon>Bacillota</taxon>
        <taxon>Bacilli</taxon>
        <taxon>Lactobacillales</taxon>
        <taxon>Lactobacillaceae</taxon>
        <taxon>Ligilactobacillus</taxon>
    </lineage>
</organism>